<name>A0A1T4P4Y5_9ENTE</name>
<dbReference type="InterPro" id="IPR051215">
    <property type="entry name" value="GRE"/>
</dbReference>
<dbReference type="Proteomes" id="UP000190328">
    <property type="component" value="Unassembled WGS sequence"/>
</dbReference>
<gene>
    <name evidence="7" type="ORF">SAMN02745116_01661</name>
</gene>
<feature type="modified residue" description="Glycine radical" evidence="3 4">
    <location>
        <position position="813"/>
    </location>
</feature>
<dbReference type="CDD" id="cd01677">
    <property type="entry name" value="PFL2_DhaB_BssA"/>
    <property type="match status" value="1"/>
</dbReference>
<feature type="domain" description="Glycine radical" evidence="5">
    <location>
        <begin position="716"/>
        <end position="837"/>
    </location>
</feature>
<dbReference type="EMBL" id="FUXI01000018">
    <property type="protein sequence ID" value="SJZ86615.1"/>
    <property type="molecule type" value="Genomic_DNA"/>
</dbReference>
<dbReference type="InterPro" id="IPR019777">
    <property type="entry name" value="Form_AcTrfase_GR_CS"/>
</dbReference>
<sequence length="837" mass="94351">MSRSLFLYFRTKLYYNSYENIKMNGAIKMLATETKKTENYFGDLTKRMAHFREEVLSTKPYVCAERAVLTTEAYKEHQDKPLVLKRALMLKNILENMSIFIEKDTLIVGNQAKNNRSAPIFPEYAMDWVVNELDEFEKRDGDVFYITEETKEELRNIAPFWYHNTTKDRGLAAIPSASKLFYDLGIIKAEGNITSGDAHIAVSYETVINEGLISYEKRVKEMLATLDLTNVEDMKKMYFYEATLITLEAIQTFATRFSELALAQAKTADTKRMEELLEISRILKKVPYQKADTFYEAVQAIWLIQLILQIESNGHSLSYGRMDQYLNPFLERDLANKTITEEKAVELLTNLWIKTITINKIRSWSHTQFSAGSPLYQNVTIAGQTTEKKDAVNRLSYLLLKSVAQTKLPQPNLTVRYHAGLTPEFMNECVEVIKLGIGMPAFNNDEIIIPSFISRGIDEKDAYNYSAIGCVETAVPGKWGYRCTGMSFINFPKVLTIIMNGGVDPKSKVKLIDGIKPFSEMKSYDELFAAWDVVIRDFTRHSVIIENACDWVLETDVPDVLCSALTQDCIGRGKTLKEGGAVYDFISGLQVGIANLADSLAAIKKLVFEEKKITPTELWEAMKNDFAGEKGKEIQELLLYSVGKYGNDDDSVDQLVVDAYNCYIDEVVKYPNTRFGRGPIGGTRYAGTSSISANVGQGHGTMATPDGRNAWTPLAEGCSPTHAMDTNGPTAVLKTVAKLPTKDITGGVLLNQKVTPQVLAKEEDKLKLIALLRTFFNRLHGYHIQYNVVSRETLLDAQAHPERHRDLIVRVAGYSAFFNVLSKATQDDIIERTEHTL</sequence>
<dbReference type="AlphaFoldDB" id="A0A1T4P4Y5"/>
<dbReference type="InterPro" id="IPR001150">
    <property type="entry name" value="Gly_radical"/>
</dbReference>
<dbReference type="Pfam" id="PF01228">
    <property type="entry name" value="Gly_radical"/>
    <property type="match status" value="1"/>
</dbReference>
<proteinExistence type="predicted"/>
<reference evidence="7 8" key="1">
    <citation type="submission" date="2017-02" db="EMBL/GenBank/DDBJ databases">
        <authorList>
            <person name="Peterson S.W."/>
        </authorList>
    </citation>
    <scope>NUCLEOTIDE SEQUENCE [LARGE SCALE GENOMIC DNA]</scope>
    <source>
        <strain evidence="7 8">ATCC BAA-1030</strain>
    </source>
</reference>
<keyword evidence="8" id="KW-1185">Reference proteome</keyword>
<dbReference type="GO" id="GO:0005829">
    <property type="term" value="C:cytosol"/>
    <property type="evidence" value="ECO:0007669"/>
    <property type="project" value="TreeGrafter"/>
</dbReference>
<dbReference type="PROSITE" id="PS51149">
    <property type="entry name" value="GLY_RADICAL_2"/>
    <property type="match status" value="1"/>
</dbReference>
<evidence type="ECO:0000256" key="3">
    <source>
        <dbReference type="PIRSR" id="PIRSR000379-2"/>
    </source>
</evidence>
<evidence type="ECO:0000313" key="7">
    <source>
        <dbReference type="EMBL" id="SJZ86615.1"/>
    </source>
</evidence>
<dbReference type="STRING" id="263852.SAMN02745116_01661"/>
<dbReference type="Gene3D" id="3.20.70.20">
    <property type="match status" value="1"/>
</dbReference>
<dbReference type="FunFam" id="3.20.70.20:FF:000008">
    <property type="entry name" value="Hypothetical formate acetyltransferase 3"/>
    <property type="match status" value="1"/>
</dbReference>
<dbReference type="GO" id="GO:0016829">
    <property type="term" value="F:lyase activity"/>
    <property type="evidence" value="ECO:0007669"/>
    <property type="project" value="UniProtKB-KW"/>
</dbReference>
<protein>
    <submittedName>
        <fullName evidence="7">Formate C-acetyltransferase</fullName>
    </submittedName>
</protein>
<dbReference type="PIRSF" id="PIRSF000379">
    <property type="entry name" value="For_Ac_trans_1"/>
    <property type="match status" value="1"/>
</dbReference>
<keyword evidence="2" id="KW-0456">Lyase</keyword>
<dbReference type="InterPro" id="IPR010098">
    <property type="entry name" value="PFL2/GDeHydtase_fam"/>
</dbReference>
<evidence type="ECO:0000256" key="4">
    <source>
        <dbReference type="PROSITE-ProRule" id="PRU00493"/>
    </source>
</evidence>
<organism evidence="7 8">
    <name type="scientific">Pilibacter termitis</name>
    <dbReference type="NCBI Taxonomy" id="263852"/>
    <lineage>
        <taxon>Bacteria</taxon>
        <taxon>Bacillati</taxon>
        <taxon>Bacillota</taxon>
        <taxon>Bacilli</taxon>
        <taxon>Lactobacillales</taxon>
        <taxon>Enterococcaceae</taxon>
        <taxon>Pilibacter</taxon>
    </lineage>
</organism>
<accession>A0A1T4P4Y5</accession>
<evidence type="ECO:0000256" key="2">
    <source>
        <dbReference type="ARBA" id="ARBA00023239"/>
    </source>
</evidence>
<dbReference type="PROSITE" id="PS00850">
    <property type="entry name" value="GLY_RADICAL_1"/>
    <property type="match status" value="1"/>
</dbReference>
<dbReference type="PROSITE" id="PS51554">
    <property type="entry name" value="PFL"/>
    <property type="match status" value="1"/>
</dbReference>
<evidence type="ECO:0000313" key="8">
    <source>
        <dbReference type="Proteomes" id="UP000190328"/>
    </source>
</evidence>
<dbReference type="PANTHER" id="PTHR43641:SF2">
    <property type="entry name" value="DEHYDRATASE YBIW-RELATED"/>
    <property type="match status" value="1"/>
</dbReference>
<dbReference type="Pfam" id="PF02901">
    <property type="entry name" value="PFL-like"/>
    <property type="match status" value="1"/>
</dbReference>
<dbReference type="SUPFAM" id="SSF51998">
    <property type="entry name" value="PFL-like glycyl radical enzymes"/>
    <property type="match status" value="1"/>
</dbReference>
<dbReference type="PANTHER" id="PTHR43641">
    <property type="entry name" value="FORMATE ACETYLTRANSFERASE 3-RELATED"/>
    <property type="match status" value="1"/>
</dbReference>
<dbReference type="InterPro" id="IPR004184">
    <property type="entry name" value="PFL_dom"/>
</dbReference>
<keyword evidence="1 3" id="KW-0556">Organic radical</keyword>
<evidence type="ECO:0000259" key="6">
    <source>
        <dbReference type="PROSITE" id="PS51554"/>
    </source>
</evidence>
<feature type="domain" description="PFL" evidence="6">
    <location>
        <begin position="46"/>
        <end position="709"/>
    </location>
</feature>
<keyword evidence="7" id="KW-0808">Transferase</keyword>
<evidence type="ECO:0000259" key="5">
    <source>
        <dbReference type="PROSITE" id="PS51149"/>
    </source>
</evidence>
<dbReference type="GO" id="GO:0016740">
    <property type="term" value="F:transferase activity"/>
    <property type="evidence" value="ECO:0007669"/>
    <property type="project" value="UniProtKB-KW"/>
</dbReference>
<evidence type="ECO:0000256" key="1">
    <source>
        <dbReference type="ARBA" id="ARBA00022818"/>
    </source>
</evidence>
<dbReference type="NCBIfam" id="TIGR01774">
    <property type="entry name" value="PFL2-3"/>
    <property type="match status" value="1"/>
</dbReference>